<dbReference type="AlphaFoldDB" id="A0A3R5WLK8"/>
<accession>A0A3R5WLK8</accession>
<dbReference type="EMBL" id="QRVA01000002">
    <property type="protein sequence ID" value="RGS19422.1"/>
    <property type="molecule type" value="Genomic_DNA"/>
</dbReference>
<reference evidence="1 2" key="1">
    <citation type="submission" date="2018-08" db="EMBL/GenBank/DDBJ databases">
        <title>A genome reference for cultivated species of the human gut microbiota.</title>
        <authorList>
            <person name="Zou Y."/>
            <person name="Xue W."/>
            <person name="Luo G."/>
        </authorList>
    </citation>
    <scope>NUCLEOTIDE SEQUENCE [LARGE SCALE GENOMIC DNA]</scope>
    <source>
        <strain evidence="1 2">AF24-12</strain>
    </source>
</reference>
<evidence type="ECO:0000313" key="1">
    <source>
        <dbReference type="EMBL" id="RGS19422.1"/>
    </source>
</evidence>
<comment type="caution">
    <text evidence="1">The sequence shown here is derived from an EMBL/GenBank/DDBJ whole genome shotgun (WGS) entry which is preliminary data.</text>
</comment>
<organism evidence="1 2">
    <name type="scientific">Segatella copri</name>
    <dbReference type="NCBI Taxonomy" id="165179"/>
    <lineage>
        <taxon>Bacteria</taxon>
        <taxon>Pseudomonadati</taxon>
        <taxon>Bacteroidota</taxon>
        <taxon>Bacteroidia</taxon>
        <taxon>Bacteroidales</taxon>
        <taxon>Prevotellaceae</taxon>
        <taxon>Segatella</taxon>
    </lineage>
</organism>
<name>A0A3R5WLK8_9BACT</name>
<proteinExistence type="predicted"/>
<sequence>MTFFSEPSPSPTKNKNLDYKILYKTFLPFFLHDSDNNCIFAADKIRKLMKEKRYPIGWHPANEEEAVARIEAIEAEYERTGVSYNEEEFFNKLNEERTWSNADDFEKELTAQDPWLEDWKRSISIEDFRKNCKNKLNKLFP</sequence>
<dbReference type="Proteomes" id="UP000283872">
    <property type="component" value="Unassembled WGS sequence"/>
</dbReference>
<gene>
    <name evidence="1" type="ORF">DWY11_01325</name>
</gene>
<evidence type="ECO:0000313" key="2">
    <source>
        <dbReference type="Proteomes" id="UP000283872"/>
    </source>
</evidence>
<protein>
    <submittedName>
        <fullName evidence="1">Uncharacterized protein</fullName>
    </submittedName>
</protein>